<reference evidence="1 2" key="1">
    <citation type="journal article" date="2019" name="Int. J. Syst. Evol. Microbiol.">
        <title>The Global Catalogue of Microorganisms (GCM) 10K type strain sequencing project: providing services to taxonomists for standard genome sequencing and annotation.</title>
        <authorList>
            <consortium name="The Broad Institute Genomics Platform"/>
            <consortium name="The Broad Institute Genome Sequencing Center for Infectious Disease"/>
            <person name="Wu L."/>
            <person name="Ma J."/>
        </authorList>
    </citation>
    <scope>NUCLEOTIDE SEQUENCE [LARGE SCALE GENOMIC DNA]</scope>
    <source>
        <strain evidence="1 2">JCM 14326</strain>
    </source>
</reference>
<proteinExistence type="predicted"/>
<keyword evidence="2" id="KW-1185">Reference proteome</keyword>
<evidence type="ECO:0000313" key="1">
    <source>
        <dbReference type="EMBL" id="GAA1849229.1"/>
    </source>
</evidence>
<evidence type="ECO:0000313" key="2">
    <source>
        <dbReference type="Proteomes" id="UP001501094"/>
    </source>
</evidence>
<dbReference type="EMBL" id="BAAANL010000001">
    <property type="protein sequence ID" value="GAA1849229.1"/>
    <property type="molecule type" value="Genomic_DNA"/>
</dbReference>
<sequence>MKHARNAAPGIIGVAQNVFASLGPTGKAIAAGVVLVVGASPFGAWNAVADDAIPLTAGQVVEAGPYEVAVEKVVAARTLGDVTALDEKNKLLIVVVEVKNVSDTPGIPATLGDVVPAPAGAGIVDVDGRPVPDDVPPGERPTPRIFNIDDSASIDVINPDLSYRLALVWDRTGAGDPAEADVRLAGLTWIEEGFSGLMSQYWLATDEVTHSGSFAVEPPKEPGA</sequence>
<dbReference type="Proteomes" id="UP001501094">
    <property type="component" value="Unassembled WGS sequence"/>
</dbReference>
<dbReference type="RefSeq" id="WP_344098791.1">
    <property type="nucleotide sequence ID" value="NZ_BAAANL010000001.1"/>
</dbReference>
<evidence type="ECO:0008006" key="3">
    <source>
        <dbReference type="Google" id="ProtNLM"/>
    </source>
</evidence>
<name>A0ABN2N3Y9_9MICO</name>
<comment type="caution">
    <text evidence="1">The sequence shown here is derived from an EMBL/GenBank/DDBJ whole genome shotgun (WGS) entry which is preliminary data.</text>
</comment>
<accession>A0ABN2N3Y9</accession>
<gene>
    <name evidence="1" type="ORF">GCM10009751_01870</name>
</gene>
<protein>
    <recommendedName>
        <fullName evidence="3">Alternate signal-mediated exported protein, RER_14450 family</fullName>
    </recommendedName>
</protein>
<organism evidence="1 2">
    <name type="scientific">Myceligenerans crystallogenes</name>
    <dbReference type="NCBI Taxonomy" id="316335"/>
    <lineage>
        <taxon>Bacteria</taxon>
        <taxon>Bacillati</taxon>
        <taxon>Actinomycetota</taxon>
        <taxon>Actinomycetes</taxon>
        <taxon>Micrococcales</taxon>
        <taxon>Promicromonosporaceae</taxon>
        <taxon>Myceligenerans</taxon>
    </lineage>
</organism>